<sequence>MQICLVLCTSCLSVSSILLLPVIF</sequence>
<evidence type="ECO:0000313" key="1">
    <source>
        <dbReference type="EMBL" id="JAE22985.1"/>
    </source>
</evidence>
<reference evidence="1" key="1">
    <citation type="submission" date="2014-09" db="EMBL/GenBank/DDBJ databases">
        <authorList>
            <person name="Magalhaes I.L.F."/>
            <person name="Oliveira U."/>
            <person name="Santos F.R."/>
            <person name="Vidigal T.H.D.A."/>
            <person name="Brescovit A.D."/>
            <person name="Santos A.J."/>
        </authorList>
    </citation>
    <scope>NUCLEOTIDE SEQUENCE</scope>
    <source>
        <tissue evidence="1">Shoot tissue taken approximately 20 cm above the soil surface</tissue>
    </source>
</reference>
<dbReference type="AlphaFoldDB" id="A0A0A9GD37"/>
<reference evidence="1" key="2">
    <citation type="journal article" date="2015" name="Data Brief">
        <title>Shoot transcriptome of the giant reed, Arundo donax.</title>
        <authorList>
            <person name="Barrero R.A."/>
            <person name="Guerrero F.D."/>
            <person name="Moolhuijzen P."/>
            <person name="Goolsby J.A."/>
            <person name="Tidwell J."/>
            <person name="Bellgard S.E."/>
            <person name="Bellgard M.I."/>
        </authorList>
    </citation>
    <scope>NUCLEOTIDE SEQUENCE</scope>
    <source>
        <tissue evidence="1">Shoot tissue taken approximately 20 cm above the soil surface</tissue>
    </source>
</reference>
<accession>A0A0A9GD37</accession>
<organism evidence="1">
    <name type="scientific">Arundo donax</name>
    <name type="common">Giant reed</name>
    <name type="synonym">Donax arundinaceus</name>
    <dbReference type="NCBI Taxonomy" id="35708"/>
    <lineage>
        <taxon>Eukaryota</taxon>
        <taxon>Viridiplantae</taxon>
        <taxon>Streptophyta</taxon>
        <taxon>Embryophyta</taxon>
        <taxon>Tracheophyta</taxon>
        <taxon>Spermatophyta</taxon>
        <taxon>Magnoliopsida</taxon>
        <taxon>Liliopsida</taxon>
        <taxon>Poales</taxon>
        <taxon>Poaceae</taxon>
        <taxon>PACMAD clade</taxon>
        <taxon>Arundinoideae</taxon>
        <taxon>Arundineae</taxon>
        <taxon>Arundo</taxon>
    </lineage>
</organism>
<name>A0A0A9GD37_ARUDO</name>
<dbReference type="EMBL" id="GBRH01174911">
    <property type="protein sequence ID" value="JAE22985.1"/>
    <property type="molecule type" value="Transcribed_RNA"/>
</dbReference>
<proteinExistence type="predicted"/>
<protein>
    <submittedName>
        <fullName evidence="1">Uncharacterized protein</fullName>
    </submittedName>
</protein>